<comment type="similarity">
    <text evidence="1">Belongs to the site-specific recombinase resolvase family.</text>
</comment>
<feature type="domain" description="Resolvase/invertase-type recombinase catalytic" evidence="4">
    <location>
        <begin position="1"/>
        <end position="133"/>
    </location>
</feature>
<sequence>MLIGYARPSVEDPECQQQLMLLKSFGCTKIYVEMHASPKNRLQLENLLEQVEVGSRLVVAKLYTFADSTRQLVELLNILETKKTTFFSIHENIDTNNEKEYPFIKILSCLSDFQSDAISEKTKAGLSLAKEKGIVSGRPRKADENVKKAIELYESKQFTLAEIKEKTGISRSTLYRYLEN</sequence>
<protein>
    <submittedName>
        <fullName evidence="5">Resolvase</fullName>
    </submittedName>
</protein>
<dbReference type="Pfam" id="PF00239">
    <property type="entry name" value="Resolvase"/>
    <property type="match status" value="1"/>
</dbReference>
<dbReference type="STRING" id="1215089.BBI08_01885"/>
<dbReference type="PANTHER" id="PTHR30461">
    <property type="entry name" value="DNA-INVERTASE FROM LAMBDOID PROPHAGE"/>
    <property type="match status" value="1"/>
</dbReference>
<dbReference type="AlphaFoldDB" id="A0A1C7DMK0"/>
<dbReference type="RefSeq" id="WP_065527857.1">
    <property type="nucleotide sequence ID" value="NZ_CP016537.2"/>
</dbReference>
<dbReference type="InterPro" id="IPR050639">
    <property type="entry name" value="SSR_resolvase"/>
</dbReference>
<dbReference type="EMBL" id="CP016537">
    <property type="protein sequence ID" value="ANU12657.1"/>
    <property type="molecule type" value="Genomic_DNA"/>
</dbReference>
<organism evidence="5 6">
    <name type="scientific">Planococcus halocryophilus</name>
    <dbReference type="NCBI Taxonomy" id="1215089"/>
    <lineage>
        <taxon>Bacteria</taxon>
        <taxon>Bacillati</taxon>
        <taxon>Bacillota</taxon>
        <taxon>Bacilli</taxon>
        <taxon>Bacillales</taxon>
        <taxon>Caryophanaceae</taxon>
        <taxon>Planococcus</taxon>
    </lineage>
</organism>
<dbReference type="SUPFAM" id="SSF46689">
    <property type="entry name" value="Homeodomain-like"/>
    <property type="match status" value="1"/>
</dbReference>
<evidence type="ECO:0000256" key="2">
    <source>
        <dbReference type="ARBA" id="ARBA00023125"/>
    </source>
</evidence>
<gene>
    <name evidence="5" type="ORF">BBI08_01885</name>
</gene>
<dbReference type="KEGG" id="phc:BBI08_01885"/>
<dbReference type="PANTHER" id="PTHR30461:SF2">
    <property type="entry name" value="SERINE RECOMBINASE PINE-RELATED"/>
    <property type="match status" value="1"/>
</dbReference>
<dbReference type="InterPro" id="IPR006119">
    <property type="entry name" value="Resolv_N"/>
</dbReference>
<accession>A0A1C7DMK0</accession>
<evidence type="ECO:0000256" key="3">
    <source>
        <dbReference type="ARBA" id="ARBA00023172"/>
    </source>
</evidence>
<dbReference type="GO" id="GO:0003677">
    <property type="term" value="F:DNA binding"/>
    <property type="evidence" value="ECO:0007669"/>
    <property type="project" value="UniProtKB-KW"/>
</dbReference>
<dbReference type="InterPro" id="IPR006120">
    <property type="entry name" value="Resolvase_HTH_dom"/>
</dbReference>
<dbReference type="OrthoDB" id="9797501at2"/>
<dbReference type="Gene3D" id="3.40.50.1390">
    <property type="entry name" value="Resolvase, N-terminal catalytic domain"/>
    <property type="match status" value="1"/>
</dbReference>
<keyword evidence="2" id="KW-0238">DNA-binding</keyword>
<dbReference type="Pfam" id="PF02796">
    <property type="entry name" value="HTH_7"/>
    <property type="match status" value="1"/>
</dbReference>
<dbReference type="SUPFAM" id="SSF53041">
    <property type="entry name" value="Resolvase-like"/>
    <property type="match status" value="1"/>
</dbReference>
<dbReference type="CDD" id="cd03768">
    <property type="entry name" value="SR_ResInv"/>
    <property type="match status" value="1"/>
</dbReference>
<dbReference type="Proteomes" id="UP000092687">
    <property type="component" value="Chromosome"/>
</dbReference>
<dbReference type="GO" id="GO:0000150">
    <property type="term" value="F:DNA strand exchange activity"/>
    <property type="evidence" value="ECO:0007669"/>
    <property type="project" value="InterPro"/>
</dbReference>
<evidence type="ECO:0000256" key="1">
    <source>
        <dbReference type="ARBA" id="ARBA00009913"/>
    </source>
</evidence>
<keyword evidence="3" id="KW-0233">DNA recombination</keyword>
<evidence type="ECO:0000259" key="4">
    <source>
        <dbReference type="PROSITE" id="PS51736"/>
    </source>
</evidence>
<dbReference type="InterPro" id="IPR009057">
    <property type="entry name" value="Homeodomain-like_sf"/>
</dbReference>
<name>A0A1C7DMK0_9BACL</name>
<reference evidence="5" key="1">
    <citation type="submission" date="2016-10" db="EMBL/GenBank/DDBJ databases">
        <authorList>
            <person name="de Groot N.N."/>
        </authorList>
    </citation>
    <scope>NUCLEOTIDE SEQUENCE</scope>
    <source>
        <strain evidence="5">DSM 24743</strain>
    </source>
</reference>
<dbReference type="InterPro" id="IPR036162">
    <property type="entry name" value="Resolvase-like_N_sf"/>
</dbReference>
<dbReference type="PROSITE" id="PS51736">
    <property type="entry name" value="RECOMBINASES_3"/>
    <property type="match status" value="1"/>
</dbReference>
<dbReference type="SMART" id="SM00857">
    <property type="entry name" value="Resolvase"/>
    <property type="match status" value="1"/>
</dbReference>
<evidence type="ECO:0000313" key="5">
    <source>
        <dbReference type="EMBL" id="ANU12657.1"/>
    </source>
</evidence>
<evidence type="ECO:0000313" key="6">
    <source>
        <dbReference type="Proteomes" id="UP000092687"/>
    </source>
</evidence>
<keyword evidence="6" id="KW-1185">Reference proteome</keyword>
<dbReference type="Gene3D" id="1.10.10.60">
    <property type="entry name" value="Homeodomain-like"/>
    <property type="match status" value="1"/>
</dbReference>
<proteinExistence type="inferred from homology"/>